<dbReference type="Gene3D" id="3.30.420.40">
    <property type="match status" value="2"/>
</dbReference>
<accession>A0A914C4T6</accession>
<evidence type="ECO:0000256" key="1">
    <source>
        <dbReference type="RuleBase" id="RU000487"/>
    </source>
</evidence>
<feature type="region of interest" description="Disordered" evidence="3">
    <location>
        <begin position="158"/>
        <end position="187"/>
    </location>
</feature>
<feature type="compositionally biased region" description="Basic and acidic residues" evidence="3">
    <location>
        <begin position="2024"/>
        <end position="2047"/>
    </location>
</feature>
<dbReference type="SMART" id="SM00268">
    <property type="entry name" value="ACTIN"/>
    <property type="match status" value="1"/>
</dbReference>
<feature type="compositionally biased region" description="Polar residues" evidence="3">
    <location>
        <begin position="104"/>
        <end position="117"/>
    </location>
</feature>
<dbReference type="SMART" id="SM00233">
    <property type="entry name" value="PH"/>
    <property type="match status" value="1"/>
</dbReference>
<dbReference type="PANTHER" id="PTHR11937">
    <property type="entry name" value="ACTIN"/>
    <property type="match status" value="1"/>
</dbReference>
<dbReference type="InterPro" id="IPR004000">
    <property type="entry name" value="Actin"/>
</dbReference>
<evidence type="ECO:0000313" key="6">
    <source>
        <dbReference type="WBParaSite" id="ACRNAN_Path_290.g1097.t1"/>
    </source>
</evidence>
<feature type="compositionally biased region" description="Basic and acidic residues" evidence="3">
    <location>
        <begin position="1777"/>
        <end position="1789"/>
    </location>
</feature>
<dbReference type="WBParaSite" id="ACRNAN_Path_290.g1097.t1">
    <property type="protein sequence ID" value="ACRNAN_Path_290.g1097.t1"/>
    <property type="gene ID" value="ACRNAN_Path_290.g1097"/>
</dbReference>
<comment type="similarity">
    <text evidence="1">Belongs to the actin family.</text>
</comment>
<dbReference type="InterPro" id="IPR043129">
    <property type="entry name" value="ATPase_NBD"/>
</dbReference>
<feature type="region of interest" description="Disordered" evidence="3">
    <location>
        <begin position="104"/>
        <end position="125"/>
    </location>
</feature>
<dbReference type="InterPro" id="IPR011993">
    <property type="entry name" value="PH-like_dom_sf"/>
</dbReference>
<evidence type="ECO:0000259" key="4">
    <source>
        <dbReference type="PROSITE" id="PS50003"/>
    </source>
</evidence>
<feature type="compositionally biased region" description="Basic and acidic residues" evidence="3">
    <location>
        <begin position="158"/>
        <end position="170"/>
    </location>
</feature>
<feature type="coiled-coil region" evidence="2">
    <location>
        <begin position="2136"/>
        <end position="2168"/>
    </location>
</feature>
<feature type="domain" description="PH" evidence="4">
    <location>
        <begin position="2289"/>
        <end position="2389"/>
    </location>
</feature>
<name>A0A914C4T6_9BILA</name>
<feature type="region of interest" description="Disordered" evidence="3">
    <location>
        <begin position="458"/>
        <end position="488"/>
    </location>
</feature>
<evidence type="ECO:0000256" key="3">
    <source>
        <dbReference type="SAM" id="MobiDB-lite"/>
    </source>
</evidence>
<feature type="region of interest" description="Disordered" evidence="3">
    <location>
        <begin position="764"/>
        <end position="785"/>
    </location>
</feature>
<feature type="region of interest" description="Disordered" evidence="3">
    <location>
        <begin position="2076"/>
        <end position="2126"/>
    </location>
</feature>
<dbReference type="SUPFAM" id="SSF53067">
    <property type="entry name" value="Actin-like ATPase domain"/>
    <property type="match status" value="2"/>
</dbReference>
<dbReference type="Gene3D" id="2.30.29.30">
    <property type="entry name" value="Pleckstrin-homology domain (PH domain)/Phosphotyrosine-binding domain (PTB)"/>
    <property type="match status" value="1"/>
</dbReference>
<dbReference type="PROSITE" id="PS50003">
    <property type="entry name" value="PH_DOMAIN"/>
    <property type="match status" value="1"/>
</dbReference>
<dbReference type="InterPro" id="IPR001849">
    <property type="entry name" value="PH_domain"/>
</dbReference>
<feature type="compositionally biased region" description="Basic and acidic residues" evidence="3">
    <location>
        <begin position="1926"/>
        <end position="1945"/>
    </location>
</feature>
<evidence type="ECO:0000256" key="2">
    <source>
        <dbReference type="SAM" id="Coils"/>
    </source>
</evidence>
<dbReference type="Pfam" id="PF00022">
    <property type="entry name" value="Actin"/>
    <property type="match status" value="1"/>
</dbReference>
<keyword evidence="5" id="KW-1185">Reference proteome</keyword>
<dbReference type="SUPFAM" id="SSF50729">
    <property type="entry name" value="PH domain-like"/>
    <property type="match status" value="1"/>
</dbReference>
<proteinExistence type="inferred from homology"/>
<sequence>MEYRFVDDPDEARFKKDAGIVCTNAKETQEVINTLDNRIAEQKEHCAEVVHTLSRCQNEIDRNALISRLHKHRLLYANYQLRKAIILEKLADLNEGRIHKNHTNQENLVGTSSSTQFSHEDQGIHQAHHTGYSTTQYSSELEGKNRAFETHEDIEKHPGTHETHISDHPSESLVESGSGETHQDDEIPRMNTEEHQETYETHNIVEVETLAQQEKFQPTETHQEVHHVDEHLDHVAHSSSEILEELIDSHNKYYTDQISHHEHQYEEIPQEKELIEVHHVEEHRDHEAHGSSEILEGLINSHNKYYTDQISYHEHQYEEVPQEKAPIEETPIKKADDVLHPAHEIVSTHSEDPTSTNQSHETHEEFVEKMIQDTRRMATAYGTLPEVEDDDETLVDTLSRKKDEDENTLIEEEGSIETKLVTYGNVVEETVIVDRKIIKKTKRTLDTVDTEVTGFRHTSHTKNGAENSHREHTESFSSSISEEISDTCSEDTVKEVHILTKTRNHEDPSLSIHEKDEFKREYVEESAFERAEGTPTPEEEVQDFRIIHEDHIWHEEEQPDLYDDYHHDIEHTPHEDELHEVENAVDLLVEEATVSAIEVVASGKEDHHHHHGYHHHEHDHYYDEVTKILDQEEEPITYEEWEEAVGEEETVSGEENATYEEWEETVVLEKQDDHWAHYQHNNTSEVHSKDKKVLSLRITPISEELIQLDEEPRQPTPTTPVPEVIVTPCGENINYFERDEIPGEFLNNETAEELDHASIEVQTSSTVEDIDEDQASGSQIETDEGEETLEMIEIGQGAEVESDLVQEVQERIAELESDETLDSASKYFFLQRLQKFFEDTLESKEVGQGEVVTESDLEQEAYGRIERLESEETLGKGAELEEITEDGFVFIEQEEAHSSPELIQTDQEEHKENIIRFEHVTNEATEHELYTRHDIDAEVIHGLKSTRYHDSNLNIGNVRDKVKLFEEIIEVKHVEAEVDDVHFHPKYEELHHKRSSLDIGVHHERHEEKHYEEELAKTHFHVSGAIDGAKLYQDSHNKHHETVIDNFQHHPSYSRTHEQSNASNTQEPHQVIAIETRSSIYDYPVVHHKHETSSTSIGSIREKVEFFEELIEEKHHEAVIDDVHYHPDYSELHHRKSSIDAETHDSHSHQKQLHEKVFHHYDEPAKPPTGLQFVRQRSIDVPSSPVKQHIHPENEIGWKRVNLEIDNLTRESIVHHEPSKKSPQSSSKSLDFESHIDANLPPKPLEHPILRGAVLHTHEEPDEPAPVPRRVFMEMDNYARHSLNEEDATEVFHTHSSKHDEEKVQKIHEEKHYKHSEDKLKDAEKLFDMNRYEGVEEVARPPRRIFMEMDNLVRQQSVTEPQSPLPSYDHAIKFPRQKVDSVKQEHEPQPPPYVIEDKISTSKREQHEIHTLTKSKELEVQENQLEAPNLHPPKIPKRQSLQLDETERLFDMNRYEEILELEGKTIKKIGPEEKKLFYPRSEVSSGIKSDVNKSSGVTSPVSRYEPVQAKVYTRPPTTPVEIKSFKTSSPGTPETRVLDQQAQLHEPVKSKFYTIPQTTPVEVKSFKTYPSPGTPETRVLVQPQNITDLPRHQEPVKETIRLTQRNSTSPAHSSEPKISPNRKLLFDENTTDEPELFKVKAFKKARQEIDEVVHIKKVSKDHTERPDRLPLYQEPEILTYTNRSSTVSENLKQTPVKTVYVEKSEEMDLTPVGDGTFRIKSSAPTAPIEEPAYPVGPVKTPMPVPYRASTESTSTPTTIYRTMKSGETTFKQDFYDQHRQEERTEHEQKPTTTNYKEPWVLPSPREIRYKSSENINTYTIPSTASTPGEIGFKHSLSKSTDQISTESNPASQRVDTEAILISKAIAKAATVKRIEIQRKVFETPPAVSTPPPTPLPDAFIETDKGLMAKKMSRKLFKDLEKSMAQEYKKQQEEEKVSYSRRETMESHASTPTVDVYREFDRIPEESGREKLYIELPKRVPYQAELDQKERDRSPSPGLWDPYLVKKETKSEVLVPEKVSIMHTKQPEHHSTHSDQEHLGVSASDDHKHKPIQSPTFHRLEQQIERQEQNQVFLGAREFQPPPKVHEPSPEHLPSILKPRDELKPHPRTRTLPRQVPEPVKEDEDFRNSPAFKKILEAAEKKKYTELELEKENLKKVEEVKEKENLKKVEVVVQETQHFGHQEESQLHKVVEALQTVEPKPRKVNEKPPPPRSPKFNQRFVNPPVIQTSNHYSIMPELEDGLIKMESAEANGFLNKEESPACQNWDPTPLLEDLYKIDYEPRVEQKRNRFKNMEGHLEIPNDSSNLIPEIEKTWKKQYFRTREGRLQWYATHYADEHPEGDILLSGAEIDANKHECIIVIHGGKEQVKIVVRTPSNLFDKWRQALLSHAASSILDAYVQPAYPPVPHYTEKVAIIELGSSAIRGGLLTKQPSLPQVFFPAIGCITDNGDVYVGLDALKPKIRHYGALVRPIEAVESSVERYRLNKEILKASIEKVVHDLKINPSEYKVLLSIPQNIPAVFIGELLKILLEEVNFKAASIARQPSLILYSYDVTTGIVVDIGERLNIVPVIDEYIVENAIVSLPFGAQQIRDSLRQKLQDRNNGLISFKSPVEHIILRNIVEQACYVATDYEEESQKGAHSVDKVVPLDGFNLTPGMENKFVVDSSRFHSTEGLFKPKRWGLEIKGLHQLINDAVQLSPIDSRRTLYRHIYLSGGTSLLHGLAERIENELAKLVPGSIHVQVHMSPWRYHAAYLGAQIIASSNQFDKCCADKTNIDEYIRQLETTIY</sequence>
<evidence type="ECO:0000313" key="5">
    <source>
        <dbReference type="Proteomes" id="UP000887540"/>
    </source>
</evidence>
<feature type="region of interest" description="Disordered" evidence="3">
    <location>
        <begin position="2023"/>
        <end position="2051"/>
    </location>
</feature>
<dbReference type="Gene3D" id="3.90.640.10">
    <property type="entry name" value="Actin, Chain A, domain 4"/>
    <property type="match status" value="1"/>
</dbReference>
<protein>
    <submittedName>
        <fullName evidence="6">PH domain-containing protein</fullName>
    </submittedName>
</protein>
<organism evidence="5 6">
    <name type="scientific">Acrobeloides nanus</name>
    <dbReference type="NCBI Taxonomy" id="290746"/>
    <lineage>
        <taxon>Eukaryota</taxon>
        <taxon>Metazoa</taxon>
        <taxon>Ecdysozoa</taxon>
        <taxon>Nematoda</taxon>
        <taxon>Chromadorea</taxon>
        <taxon>Rhabditida</taxon>
        <taxon>Tylenchina</taxon>
        <taxon>Cephalobomorpha</taxon>
        <taxon>Cephaloboidea</taxon>
        <taxon>Cephalobidae</taxon>
        <taxon>Acrobeloides</taxon>
    </lineage>
</organism>
<dbReference type="CDD" id="cd10169">
    <property type="entry name" value="ASKHA_NBD_actin-like"/>
    <property type="match status" value="1"/>
</dbReference>
<feature type="region of interest" description="Disordered" evidence="3">
    <location>
        <begin position="1777"/>
        <end position="1798"/>
    </location>
</feature>
<feature type="region of interest" description="Disordered" evidence="3">
    <location>
        <begin position="1926"/>
        <end position="1951"/>
    </location>
</feature>
<feature type="region of interest" description="Disordered" evidence="3">
    <location>
        <begin position="1212"/>
        <end position="1243"/>
    </location>
</feature>
<keyword evidence="2" id="KW-0175">Coiled coil</keyword>
<dbReference type="Proteomes" id="UP000887540">
    <property type="component" value="Unplaced"/>
</dbReference>
<reference evidence="6" key="1">
    <citation type="submission" date="2022-11" db="UniProtKB">
        <authorList>
            <consortium name="WormBaseParasite"/>
        </authorList>
    </citation>
    <scope>IDENTIFICATION</scope>
</reference>
<feature type="region of interest" description="Disordered" evidence="3">
    <location>
        <begin position="2195"/>
        <end position="2219"/>
    </location>
</feature>